<evidence type="ECO:0000313" key="4">
    <source>
        <dbReference type="EMBL" id="BAU48347.1"/>
    </source>
</evidence>
<evidence type="ECO:0000256" key="1">
    <source>
        <dbReference type="ARBA" id="ARBA00004496"/>
    </source>
</evidence>
<dbReference type="Proteomes" id="UP000218899">
    <property type="component" value="Chromosome"/>
</dbReference>
<keyword evidence="2" id="KW-0963">Cytoplasm</keyword>
<evidence type="ECO:0000256" key="3">
    <source>
        <dbReference type="PIRNR" id="PIRNR006223"/>
    </source>
</evidence>
<keyword evidence="5" id="KW-1185">Reference proteome</keyword>
<dbReference type="RefSeq" id="WP_096460868.1">
    <property type="nucleotide sequence ID" value="NZ_AP014936.1"/>
</dbReference>
<protein>
    <recommendedName>
        <fullName evidence="3">Sulfurtransferase</fullName>
        <ecNumber evidence="3">2.8.1.-</ecNumber>
    </recommendedName>
</protein>
<dbReference type="Pfam" id="PF04358">
    <property type="entry name" value="DsrC"/>
    <property type="match status" value="1"/>
</dbReference>
<evidence type="ECO:0000313" key="5">
    <source>
        <dbReference type="Proteomes" id="UP000218899"/>
    </source>
</evidence>
<comment type="function">
    <text evidence="3">Part of a sulfur-relay system.</text>
</comment>
<dbReference type="InterPro" id="IPR007453">
    <property type="entry name" value="DsrC/TusE"/>
</dbReference>
<name>A0A1B4VDM6_9GAMM</name>
<keyword evidence="3" id="KW-0808">Transferase</keyword>
<dbReference type="GO" id="GO:0016740">
    <property type="term" value="F:transferase activity"/>
    <property type="evidence" value="ECO:0007669"/>
    <property type="project" value="UniProtKB-KW"/>
</dbReference>
<dbReference type="InterPro" id="IPR042072">
    <property type="entry name" value="DsrC-like_C"/>
</dbReference>
<dbReference type="PANTHER" id="PTHR37010:SF1">
    <property type="entry name" value="SULFURTRANSFERASE TUSE"/>
    <property type="match status" value="1"/>
</dbReference>
<dbReference type="PIRSF" id="PIRSF006223">
    <property type="entry name" value="DsrC_TusE"/>
    <property type="match status" value="1"/>
</dbReference>
<reference evidence="4 5" key="1">
    <citation type="submission" date="2015-08" db="EMBL/GenBank/DDBJ databases">
        <title>Complete genome sequence of Sulfurifustis variabilis.</title>
        <authorList>
            <person name="Miura A."/>
            <person name="Kojima H."/>
            <person name="Fukui M."/>
        </authorList>
    </citation>
    <scope>NUCLEOTIDE SEQUENCE [LARGE SCALE GENOMIC DNA]</scope>
    <source>
        <strain evidence="5">skN76</strain>
    </source>
</reference>
<comment type="similarity">
    <text evidence="3">Belongs to the dsrC/tusE family.</text>
</comment>
<proteinExistence type="inferred from homology"/>
<dbReference type="SUPFAM" id="SSF69721">
    <property type="entry name" value="DsrC, the gamma subunit of dissimilatory sulfite reductase"/>
    <property type="match status" value="1"/>
</dbReference>
<gene>
    <name evidence="4" type="ORF">SVA_1793</name>
</gene>
<dbReference type="EC" id="2.8.1.-" evidence="3"/>
<dbReference type="Gene3D" id="3.30.1420.10">
    <property type="match status" value="1"/>
</dbReference>
<organism evidence="4 5">
    <name type="scientific">Sulfurifustis variabilis</name>
    <dbReference type="NCBI Taxonomy" id="1675686"/>
    <lineage>
        <taxon>Bacteria</taxon>
        <taxon>Pseudomonadati</taxon>
        <taxon>Pseudomonadota</taxon>
        <taxon>Gammaproteobacteria</taxon>
        <taxon>Acidiferrobacterales</taxon>
        <taxon>Acidiferrobacteraceae</taxon>
        <taxon>Sulfurifustis</taxon>
    </lineage>
</organism>
<sequence length="110" mass="12860">MTAQAQTAKYQTDSEGYLMDPSDWNETVAQELADKYGIRLGPDHWEVLYFMRDYFEQHHIAVDARFVIKFLSEKHGGSGRERLYKLFPYGYMQQACKIAGMRRPRAWSTG</sequence>
<dbReference type="GO" id="GO:0002143">
    <property type="term" value="P:tRNA wobble position uridine thiolation"/>
    <property type="evidence" value="ECO:0007669"/>
    <property type="project" value="TreeGrafter"/>
</dbReference>
<dbReference type="EMBL" id="AP014936">
    <property type="protein sequence ID" value="BAU48347.1"/>
    <property type="molecule type" value="Genomic_DNA"/>
</dbReference>
<comment type="subcellular location">
    <subcellularLocation>
        <location evidence="1">Cytoplasm</location>
    </subcellularLocation>
</comment>
<dbReference type="NCBIfam" id="TIGR03342">
    <property type="entry name" value="dsrC_tusE_dsvC"/>
    <property type="match status" value="1"/>
</dbReference>
<dbReference type="GO" id="GO:0005737">
    <property type="term" value="C:cytoplasm"/>
    <property type="evidence" value="ECO:0007669"/>
    <property type="project" value="UniProtKB-SubCell"/>
</dbReference>
<dbReference type="Gene3D" id="1.10.10.370">
    <property type="entry name" value="DsrC-like protein, C-terminal domain"/>
    <property type="match status" value="1"/>
</dbReference>
<accession>A0A1B4VDM6</accession>
<dbReference type="KEGG" id="sva:SVA_1793"/>
<dbReference type="AlphaFoldDB" id="A0A1B4VDM6"/>
<dbReference type="InterPro" id="IPR043163">
    <property type="entry name" value="DsrC-like_N"/>
</dbReference>
<dbReference type="PANTHER" id="PTHR37010">
    <property type="entry name" value="SULFURTRANSFERASE TUSE"/>
    <property type="match status" value="1"/>
</dbReference>
<dbReference type="InterPro" id="IPR025526">
    <property type="entry name" value="DsrC-like_dom_sf"/>
</dbReference>
<evidence type="ECO:0000256" key="2">
    <source>
        <dbReference type="ARBA" id="ARBA00022490"/>
    </source>
</evidence>
<dbReference type="OrthoDB" id="9786347at2"/>
<dbReference type="GO" id="GO:0097163">
    <property type="term" value="F:sulfur carrier activity"/>
    <property type="evidence" value="ECO:0007669"/>
    <property type="project" value="TreeGrafter"/>
</dbReference>